<dbReference type="Proteomes" id="UP000248865">
    <property type="component" value="Unassembled WGS sequence"/>
</dbReference>
<name>A0A136R0S6_ECOLX</name>
<accession>A0A136R0S6</accession>
<evidence type="ECO:0000313" key="3">
    <source>
        <dbReference type="EMBL" id="TJF61370.1"/>
    </source>
</evidence>
<dbReference type="EMBL" id="NNAK01000068">
    <property type="protein sequence ID" value="OZP01155.1"/>
    <property type="molecule type" value="Genomic_DNA"/>
</dbReference>
<gene>
    <name evidence="3" type="ORF">C9194_22055</name>
    <name evidence="1" type="ORF">CG702_21680</name>
    <name evidence="2" type="ORF">DIV22_18565</name>
</gene>
<dbReference type="Proteomes" id="UP000305093">
    <property type="component" value="Unassembled WGS sequence"/>
</dbReference>
<dbReference type="EMBL" id="RROO01000055">
    <property type="protein sequence ID" value="TJF61370.1"/>
    <property type="molecule type" value="Genomic_DNA"/>
</dbReference>
<evidence type="ECO:0000313" key="5">
    <source>
        <dbReference type="Proteomes" id="UP000264870"/>
    </source>
</evidence>
<reference evidence="2 4" key="2">
    <citation type="submission" date="2018-05" db="EMBL/GenBank/DDBJ databases">
        <title>Genomic sequencing of EHEC O26 New European Clone.</title>
        <authorList>
            <person name="Karnisova L."/>
            <person name="Nunvar J."/>
            <person name="Marejkova M."/>
            <person name="Mellmann A."/>
            <person name="Drevinek P."/>
            <person name="Blahova K."/>
            <person name="Bielaszewska M."/>
        </authorList>
    </citation>
    <scope>NUCLEOTIDE SEQUENCE [LARGE SCALE GENOMIC DNA]</scope>
    <source>
        <strain evidence="2 4">14-391</strain>
    </source>
</reference>
<dbReference type="EMBL" id="QFSS01000148">
    <property type="protein sequence ID" value="PZZ65079.1"/>
    <property type="molecule type" value="Genomic_DNA"/>
</dbReference>
<evidence type="ECO:0000313" key="4">
    <source>
        <dbReference type="Proteomes" id="UP000248865"/>
    </source>
</evidence>
<evidence type="ECO:0000313" key="2">
    <source>
        <dbReference type="EMBL" id="PZZ65079.1"/>
    </source>
</evidence>
<proteinExistence type="predicted"/>
<dbReference type="RefSeq" id="WP_000394868.1">
    <property type="nucleotide sequence ID" value="NZ_AP027159.1"/>
</dbReference>
<evidence type="ECO:0000313" key="1">
    <source>
        <dbReference type="EMBL" id="OZP01155.1"/>
    </source>
</evidence>
<protein>
    <submittedName>
        <fullName evidence="2">Uncharacterized protein</fullName>
    </submittedName>
</protein>
<reference evidence="3 6" key="3">
    <citation type="submission" date="2018-12" db="EMBL/GenBank/DDBJ databases">
        <title>Food and Water Safety Consortium.</title>
        <authorList>
            <person name="Tyson S."/>
            <person name="Peterson C.-L."/>
            <person name="Olson A."/>
            <person name="Tyler S."/>
            <person name="Cabral J."/>
            <person name="Lynch T."/>
            <person name="Knox N."/>
            <person name="Van Domselaar G."/>
            <person name="Graham M."/>
        </authorList>
    </citation>
    <scope>NUCLEOTIDE SEQUENCE [LARGE SCALE GENOMIC DNA]</scope>
    <source>
        <strain evidence="3 6">FWSEC0419</strain>
    </source>
</reference>
<reference evidence="1 5" key="1">
    <citation type="submission" date="2017-07" db="EMBL/GenBank/DDBJ databases">
        <authorList>
            <person name="Zhi S."/>
            <person name="Banting G."/>
            <person name="Neumann N."/>
        </authorList>
    </citation>
    <scope>NUCLEOTIDE SEQUENCE [LARGE SCALE GENOMIC DNA]</scope>
    <source>
        <strain evidence="1 5">WW41</strain>
    </source>
</reference>
<sequence length="98" mass="11591">MEFLIVFVVVLVIILFVLLSISKKLSQMIEHSSNRAKEEEHIIDIKEILSDIKITLDEIKYTTDLIEQYKIPTPNERKAIDQYRIDLEIDEMLSKRKD</sequence>
<comment type="caution">
    <text evidence="2">The sequence shown here is derived from an EMBL/GenBank/DDBJ whole genome shotgun (WGS) entry which is preliminary data.</text>
</comment>
<dbReference type="AlphaFoldDB" id="A0A136R0S6"/>
<organism evidence="2 4">
    <name type="scientific">Escherichia coli</name>
    <dbReference type="NCBI Taxonomy" id="562"/>
    <lineage>
        <taxon>Bacteria</taxon>
        <taxon>Pseudomonadati</taxon>
        <taxon>Pseudomonadota</taxon>
        <taxon>Gammaproteobacteria</taxon>
        <taxon>Enterobacterales</taxon>
        <taxon>Enterobacteriaceae</taxon>
        <taxon>Escherichia</taxon>
    </lineage>
</organism>
<dbReference type="Proteomes" id="UP000264870">
    <property type="component" value="Unassembled WGS sequence"/>
</dbReference>
<evidence type="ECO:0000313" key="6">
    <source>
        <dbReference type="Proteomes" id="UP000305093"/>
    </source>
</evidence>